<evidence type="ECO:0000256" key="3">
    <source>
        <dbReference type="ARBA" id="ARBA00016612"/>
    </source>
</evidence>
<keyword evidence="12" id="KW-0496">Mitochondrion</keyword>
<gene>
    <name evidence="12" type="primary">NADH4L</name>
</gene>
<sequence>MLMFLITIFSITPMYPHLILSLMSLEIIMMNMILFAFYLMMLLKMEYFIMILLTMIVCESVLGLTLLILMIHFKGKDNTNSLNLNF</sequence>
<dbReference type="Pfam" id="PF00420">
    <property type="entry name" value="Oxidored_q2"/>
    <property type="match status" value="1"/>
</dbReference>
<dbReference type="InterPro" id="IPR039428">
    <property type="entry name" value="NUOK/Mnh_C1-like"/>
</dbReference>
<reference evidence="12" key="1">
    <citation type="journal article" date="2016" name="Genet. Mol. Biol.">
        <title>The rearranged mitochondrial genome of Leptopilina boulardi (Hymenoptera: Figitidae), a parasitoid wasp of Drosophila.</title>
        <authorList>
            <person name="Oliveira D.S."/>
            <person name="Gomes T.M."/>
            <person name="Loreto E.L."/>
        </authorList>
    </citation>
    <scope>NUCLEOTIDE SEQUENCE</scope>
</reference>
<dbReference type="EMBL" id="KU665622">
    <property type="protein sequence ID" value="APH07342.1"/>
    <property type="molecule type" value="Genomic_DNA"/>
</dbReference>
<comment type="similarity">
    <text evidence="2">Belongs to the complex I subunit 4L family.</text>
</comment>
<evidence type="ECO:0000313" key="12">
    <source>
        <dbReference type="EMBL" id="APH07342.1"/>
    </source>
</evidence>
<keyword evidence="7" id="KW-0520">NAD</keyword>
<dbReference type="GO" id="GO:0008137">
    <property type="term" value="F:NADH dehydrogenase (ubiquinone) activity"/>
    <property type="evidence" value="ECO:0007669"/>
    <property type="project" value="UniProtKB-EC"/>
</dbReference>
<accession>A0A1L3MYD8</accession>
<evidence type="ECO:0000256" key="1">
    <source>
        <dbReference type="ARBA" id="ARBA00004141"/>
    </source>
</evidence>
<keyword evidence="4 11" id="KW-0812">Transmembrane</keyword>
<evidence type="ECO:0000256" key="7">
    <source>
        <dbReference type="ARBA" id="ARBA00023027"/>
    </source>
</evidence>
<dbReference type="GO" id="GO:0016020">
    <property type="term" value="C:membrane"/>
    <property type="evidence" value="ECO:0007669"/>
    <property type="project" value="UniProtKB-SubCell"/>
</dbReference>
<dbReference type="AlphaFoldDB" id="A0A1L3MYD8"/>
<evidence type="ECO:0000256" key="4">
    <source>
        <dbReference type="ARBA" id="ARBA00022692"/>
    </source>
</evidence>
<protein>
    <recommendedName>
        <fullName evidence="3">NADH-ubiquinone oxidoreductase chain 4L</fullName>
    </recommendedName>
    <alternativeName>
        <fullName evidence="9">NADH dehydrogenase subunit 4L</fullName>
    </alternativeName>
</protein>
<feature type="transmembrane region" description="Helical" evidence="11">
    <location>
        <begin position="47"/>
        <end position="71"/>
    </location>
</feature>
<evidence type="ECO:0000256" key="8">
    <source>
        <dbReference type="ARBA" id="ARBA00023136"/>
    </source>
</evidence>
<evidence type="ECO:0000256" key="11">
    <source>
        <dbReference type="SAM" id="Phobius"/>
    </source>
</evidence>
<evidence type="ECO:0000256" key="10">
    <source>
        <dbReference type="ARBA" id="ARBA00049551"/>
    </source>
</evidence>
<comment type="subcellular location">
    <subcellularLocation>
        <location evidence="1">Membrane</location>
        <topology evidence="1">Multi-pass membrane protein</topology>
    </subcellularLocation>
</comment>
<name>A0A1L3MYD8_9HYME</name>
<proteinExistence type="inferred from homology"/>
<evidence type="ECO:0000256" key="5">
    <source>
        <dbReference type="ARBA" id="ARBA00022967"/>
    </source>
</evidence>
<evidence type="ECO:0000256" key="9">
    <source>
        <dbReference type="ARBA" id="ARBA00031586"/>
    </source>
</evidence>
<evidence type="ECO:0000256" key="2">
    <source>
        <dbReference type="ARBA" id="ARBA00010519"/>
    </source>
</evidence>
<feature type="transmembrane region" description="Helical" evidence="11">
    <location>
        <begin position="20"/>
        <end position="41"/>
    </location>
</feature>
<dbReference type="Gene3D" id="1.10.287.3510">
    <property type="match status" value="1"/>
</dbReference>
<organism evidence="12">
    <name type="scientific">Leptopilina boulardi</name>
    <dbReference type="NCBI Taxonomy" id="63433"/>
    <lineage>
        <taxon>Eukaryota</taxon>
        <taxon>Metazoa</taxon>
        <taxon>Ecdysozoa</taxon>
        <taxon>Arthropoda</taxon>
        <taxon>Hexapoda</taxon>
        <taxon>Insecta</taxon>
        <taxon>Pterygota</taxon>
        <taxon>Neoptera</taxon>
        <taxon>Endopterygota</taxon>
        <taxon>Hymenoptera</taxon>
        <taxon>Apocrita</taxon>
        <taxon>Proctotrupomorpha</taxon>
        <taxon>Cynipoidea</taxon>
        <taxon>Figitidae</taxon>
        <taxon>Eucoilinae</taxon>
        <taxon>Leptopilina</taxon>
    </lineage>
</organism>
<comment type="catalytic activity">
    <reaction evidence="10">
        <text>a ubiquinone + NADH + 5 H(+)(in) = a ubiquinol + NAD(+) + 4 H(+)(out)</text>
        <dbReference type="Rhea" id="RHEA:29091"/>
        <dbReference type="Rhea" id="RHEA-COMP:9565"/>
        <dbReference type="Rhea" id="RHEA-COMP:9566"/>
        <dbReference type="ChEBI" id="CHEBI:15378"/>
        <dbReference type="ChEBI" id="CHEBI:16389"/>
        <dbReference type="ChEBI" id="CHEBI:17976"/>
        <dbReference type="ChEBI" id="CHEBI:57540"/>
        <dbReference type="ChEBI" id="CHEBI:57945"/>
        <dbReference type="EC" id="7.1.1.2"/>
    </reaction>
</comment>
<keyword evidence="8 11" id="KW-0472">Membrane</keyword>
<evidence type="ECO:0000256" key="6">
    <source>
        <dbReference type="ARBA" id="ARBA00022989"/>
    </source>
</evidence>
<geneLocation type="mitochondrion" evidence="12"/>
<keyword evidence="5" id="KW-1278">Translocase</keyword>
<keyword evidence="6 11" id="KW-1133">Transmembrane helix</keyword>